<dbReference type="NCBIfam" id="TIGR01509">
    <property type="entry name" value="HAD-SF-IA-v3"/>
    <property type="match status" value="1"/>
</dbReference>
<dbReference type="PANTHER" id="PTHR43611:SF3">
    <property type="entry name" value="FLAVIN MONONUCLEOTIDE HYDROLASE 1, CHLOROPLATIC"/>
    <property type="match status" value="1"/>
</dbReference>
<dbReference type="Proteomes" id="UP000675781">
    <property type="component" value="Unassembled WGS sequence"/>
</dbReference>
<dbReference type="InterPro" id="IPR006439">
    <property type="entry name" value="HAD-SF_hydro_IA"/>
</dbReference>
<dbReference type="RefSeq" id="WP_212531811.1">
    <property type="nucleotide sequence ID" value="NZ_JAGSOG010000197.1"/>
</dbReference>
<keyword evidence="1" id="KW-0378">Hydrolase</keyword>
<dbReference type="Pfam" id="PF00702">
    <property type="entry name" value="Hydrolase"/>
    <property type="match status" value="1"/>
</dbReference>
<dbReference type="PRINTS" id="PR00413">
    <property type="entry name" value="HADHALOGNASE"/>
</dbReference>
<dbReference type="EMBL" id="JAGSOG010000197">
    <property type="protein sequence ID" value="MBR7837344.1"/>
    <property type="molecule type" value="Genomic_DNA"/>
</dbReference>
<dbReference type="InterPro" id="IPR036412">
    <property type="entry name" value="HAD-like_sf"/>
</dbReference>
<evidence type="ECO:0000313" key="1">
    <source>
        <dbReference type="EMBL" id="MBR7837344.1"/>
    </source>
</evidence>
<keyword evidence="2" id="KW-1185">Reference proteome</keyword>
<evidence type="ECO:0000313" key="2">
    <source>
        <dbReference type="Proteomes" id="UP000675781"/>
    </source>
</evidence>
<sequence length="238" mass="25884">MLRTPDPAPSVPPKAVLLDSGGVLMQPIGGRWNPRADFERTVLSRDPQITAEQFAQAIALGDRFMATAESTPDLDKYHAVMLEHLGIPASADLLAELVRPVPADVVLEIFDEVIDTLKTLQARGVRMAVVSDAWPNLPQLHADLGIHEFFEAYAISAVLGCRKPDPRMYRHASDALGLTPADCLFVDDSPELVAAALDLGYQARWMDRTGTRSQHPDSAALAPISSLTELIELFPDAP</sequence>
<reference evidence="1" key="1">
    <citation type="submission" date="2021-04" db="EMBL/GenBank/DDBJ databases">
        <title>Genome based classification of Actinospica acidithermotolerans sp. nov., an actinobacterium isolated from an Indonesian hot spring.</title>
        <authorList>
            <person name="Kusuma A.B."/>
            <person name="Putra K.E."/>
            <person name="Nafisah S."/>
            <person name="Loh J."/>
            <person name="Nouioui I."/>
            <person name="Goodfellow M."/>
        </authorList>
    </citation>
    <scope>NUCLEOTIDE SEQUENCE</scope>
    <source>
        <strain evidence="1">CSCA 57</strain>
    </source>
</reference>
<comment type="caution">
    <text evidence="1">The sequence shown here is derived from an EMBL/GenBank/DDBJ whole genome shotgun (WGS) entry which is preliminary data.</text>
</comment>
<dbReference type="Gene3D" id="3.40.50.1000">
    <property type="entry name" value="HAD superfamily/HAD-like"/>
    <property type="match status" value="1"/>
</dbReference>
<dbReference type="PANTHER" id="PTHR43611">
    <property type="entry name" value="ALPHA-D-GLUCOSE 1-PHOSPHATE PHOSPHATASE"/>
    <property type="match status" value="1"/>
</dbReference>
<gene>
    <name evidence="1" type="ORF">KDL01_28960</name>
</gene>
<proteinExistence type="predicted"/>
<accession>A0A941IRH0</accession>
<dbReference type="SUPFAM" id="SSF56784">
    <property type="entry name" value="HAD-like"/>
    <property type="match status" value="1"/>
</dbReference>
<dbReference type="GO" id="GO:0016787">
    <property type="term" value="F:hydrolase activity"/>
    <property type="evidence" value="ECO:0007669"/>
    <property type="project" value="UniProtKB-KW"/>
</dbReference>
<dbReference type="AlphaFoldDB" id="A0A941IRH0"/>
<dbReference type="InterPro" id="IPR023214">
    <property type="entry name" value="HAD_sf"/>
</dbReference>
<organism evidence="1 2">
    <name type="scientific">Actinospica durhamensis</name>
    <dbReference type="NCBI Taxonomy" id="1508375"/>
    <lineage>
        <taxon>Bacteria</taxon>
        <taxon>Bacillati</taxon>
        <taxon>Actinomycetota</taxon>
        <taxon>Actinomycetes</taxon>
        <taxon>Catenulisporales</taxon>
        <taxon>Actinospicaceae</taxon>
        <taxon>Actinospica</taxon>
    </lineage>
</organism>
<name>A0A941IRH0_9ACTN</name>
<protein>
    <submittedName>
        <fullName evidence="1">HAD-IA family hydrolase</fullName>
    </submittedName>
</protein>